<evidence type="ECO:0000313" key="2">
    <source>
        <dbReference type="EMBL" id="CAD7590978.1"/>
    </source>
</evidence>
<feature type="region of interest" description="Disordered" evidence="1">
    <location>
        <begin position="225"/>
        <end position="282"/>
    </location>
</feature>
<organism evidence="2">
    <name type="scientific">Timema genevievae</name>
    <name type="common">Walking stick</name>
    <dbReference type="NCBI Taxonomy" id="629358"/>
    <lineage>
        <taxon>Eukaryota</taxon>
        <taxon>Metazoa</taxon>
        <taxon>Ecdysozoa</taxon>
        <taxon>Arthropoda</taxon>
        <taxon>Hexapoda</taxon>
        <taxon>Insecta</taxon>
        <taxon>Pterygota</taxon>
        <taxon>Neoptera</taxon>
        <taxon>Polyneoptera</taxon>
        <taxon>Phasmatodea</taxon>
        <taxon>Timematodea</taxon>
        <taxon>Timematoidea</taxon>
        <taxon>Timematidae</taxon>
        <taxon>Timema</taxon>
    </lineage>
</organism>
<dbReference type="AlphaFoldDB" id="A0A7R9PKY6"/>
<gene>
    <name evidence="2" type="ORF">TGEB3V08_LOCUS4403</name>
</gene>
<evidence type="ECO:0000256" key="1">
    <source>
        <dbReference type="SAM" id="MobiDB-lite"/>
    </source>
</evidence>
<sequence>MGVSISRCLSCTNKRIRIKDFNYFNTSDSPQTVSRVKVLLQLQVFPVAQTQILLRATVNDGAQNMCLSLPPSPNGLGRLYLEDVHPHLHGGRLENHFGKTTVRTPDKESNIERPVIGSLAQHETSALANHATERRATSISERRERALARSGLRSRGYRPCVACGEIGGKGREDDRTTVVSFEGRSGRVVMYSPTTDGNGGRFDGFLSWLAIQNADCNLKRKAEYSVSSRQNDTNIGEEYDDPPSMEDNVESASVPIPPQARPVPLHKKLRSASSQKDPHPHVQQALSKSQAISATAATFKETEFDLWAKSLAVLLNNMDGGRALELQLKLQTMVSEDRIAHEYSTRNYSHPAQPPAPHLAQIERPRTSRASTFPQHYSTHIWYSTCDNSPWSSGSSHNSMGHASSNVQ</sequence>
<protein>
    <submittedName>
        <fullName evidence="2">Uncharacterized protein</fullName>
    </submittedName>
</protein>
<proteinExistence type="predicted"/>
<name>A0A7R9PKY6_TIMGE</name>
<accession>A0A7R9PKY6</accession>
<reference evidence="2" key="1">
    <citation type="submission" date="2020-11" db="EMBL/GenBank/DDBJ databases">
        <authorList>
            <person name="Tran Van P."/>
        </authorList>
    </citation>
    <scope>NUCLEOTIDE SEQUENCE</scope>
</reference>
<feature type="compositionally biased region" description="Acidic residues" evidence="1">
    <location>
        <begin position="235"/>
        <end position="249"/>
    </location>
</feature>
<feature type="compositionally biased region" description="Polar residues" evidence="1">
    <location>
        <begin position="225"/>
        <end position="234"/>
    </location>
</feature>
<dbReference type="EMBL" id="OE840522">
    <property type="protein sequence ID" value="CAD7590978.1"/>
    <property type="molecule type" value="Genomic_DNA"/>
</dbReference>